<dbReference type="EMBL" id="JAHLPM010000007">
    <property type="protein sequence ID" value="MBU5438219.1"/>
    <property type="molecule type" value="Genomic_DNA"/>
</dbReference>
<dbReference type="Pfam" id="PF13167">
    <property type="entry name" value="GTP-bdg_N"/>
    <property type="match status" value="1"/>
</dbReference>
<keyword evidence="1" id="KW-0479">Metal-binding</keyword>
<feature type="coiled-coil region" evidence="6">
    <location>
        <begin position="167"/>
        <end position="201"/>
    </location>
</feature>
<sequence>MIYKEGDILVQDTISEERVLIVGVELGTDTIHIDNSMDELEELVKAAGGIVISRLIQKKDSINTAYFIGKGKAEEIKNYCDELEITTVVFNDELSGAQLRNLEKIIDKKIVDRTNLILDIFANRANSKEGKLQVKLAQLKYRLPRLIGFRDYLSREGGGIGTRGPGEQKLETDRRHILREIDNIEKQLKEVEKVRSIKRKKREDSDLPIVALVGYTNAGKSTLLNKIIEMNDEYNDSKQVFTYDMLFATLDTSLRRGKLPNGQIFLITDTVGFVSKLPTHLIAAFKGTLEEVQYADLLLHIVDASNEDLDIQIKTTYHILKDLKVLDKPMVTVFNKIDKADINNLIYDNKYVDKKIFISAKDEINIDKLMETIEENLPQQFKQVTLKIPYDKQNIVNYFMKSYQVDKVEYIEEGTILNLTINHIDLQKYKDYIMN</sequence>
<dbReference type="InterPro" id="IPR032305">
    <property type="entry name" value="GTP-bd_M"/>
</dbReference>
<dbReference type="Proteomes" id="UP000749471">
    <property type="component" value="Unassembled WGS sequence"/>
</dbReference>
<keyword evidence="3" id="KW-0460">Magnesium</keyword>
<keyword evidence="4 5" id="KW-0342">GTP-binding</keyword>
<organism evidence="8 9">
    <name type="scientific">Tissierella simiarum</name>
    <dbReference type="NCBI Taxonomy" id="2841534"/>
    <lineage>
        <taxon>Bacteria</taxon>
        <taxon>Bacillati</taxon>
        <taxon>Bacillota</taxon>
        <taxon>Tissierellia</taxon>
        <taxon>Tissierellales</taxon>
        <taxon>Tissierellaceae</taxon>
        <taxon>Tissierella</taxon>
    </lineage>
</organism>
<evidence type="ECO:0000256" key="3">
    <source>
        <dbReference type="ARBA" id="ARBA00022842"/>
    </source>
</evidence>
<evidence type="ECO:0000313" key="9">
    <source>
        <dbReference type="Proteomes" id="UP000749471"/>
    </source>
</evidence>
<keyword evidence="9" id="KW-1185">Reference proteome</keyword>
<evidence type="ECO:0000256" key="2">
    <source>
        <dbReference type="ARBA" id="ARBA00022741"/>
    </source>
</evidence>
<evidence type="ECO:0000259" key="7">
    <source>
        <dbReference type="PROSITE" id="PS51705"/>
    </source>
</evidence>
<comment type="caution">
    <text evidence="8">The sequence shown here is derived from an EMBL/GenBank/DDBJ whole genome shotgun (WGS) entry which is preliminary data.</text>
</comment>
<name>A0ABS6E7K0_9FIRM</name>
<dbReference type="NCBIfam" id="TIGR03156">
    <property type="entry name" value="GTP_HflX"/>
    <property type="match status" value="1"/>
</dbReference>
<reference evidence="8 9" key="1">
    <citation type="submission" date="2021-06" db="EMBL/GenBank/DDBJ databases">
        <authorList>
            <person name="Sun Q."/>
            <person name="Li D."/>
        </authorList>
    </citation>
    <scope>NUCLEOTIDE SEQUENCE [LARGE SCALE GENOMIC DNA]</scope>
    <source>
        <strain evidence="8 9">MSJ-40</strain>
    </source>
</reference>
<dbReference type="PANTHER" id="PTHR10229:SF0">
    <property type="entry name" value="GTP-BINDING PROTEIN 6-RELATED"/>
    <property type="match status" value="1"/>
</dbReference>
<dbReference type="HAMAP" id="MF_00900">
    <property type="entry name" value="GTPase_HflX"/>
    <property type="match status" value="1"/>
</dbReference>
<comment type="function">
    <text evidence="5">GTPase that associates with the 50S ribosomal subunit and may have a role during protein synthesis or ribosome biogenesis.</text>
</comment>
<dbReference type="Pfam" id="PF16360">
    <property type="entry name" value="GTP-bdg_M"/>
    <property type="match status" value="1"/>
</dbReference>
<proteinExistence type="inferred from homology"/>
<feature type="domain" description="Hflx-type G" evidence="7">
    <location>
        <begin position="208"/>
        <end position="381"/>
    </location>
</feature>
<keyword evidence="2 5" id="KW-0547">Nucleotide-binding</keyword>
<keyword evidence="5" id="KW-0963">Cytoplasm</keyword>
<comment type="subunit">
    <text evidence="5">Monomer. Associates with the 50S ribosomal subunit.</text>
</comment>
<dbReference type="InterPro" id="IPR006073">
    <property type="entry name" value="GTP-bd"/>
</dbReference>
<accession>A0ABS6E7K0</accession>
<comment type="similarity">
    <text evidence="5">Belongs to the TRAFAC class OBG-HflX-like GTPase superfamily. HflX GTPase family.</text>
</comment>
<protein>
    <recommendedName>
        <fullName evidence="5">GTPase HflX</fullName>
    </recommendedName>
    <alternativeName>
        <fullName evidence="5">GTP-binding protein HflX</fullName>
    </alternativeName>
</protein>
<dbReference type="PANTHER" id="PTHR10229">
    <property type="entry name" value="GTP-BINDING PROTEIN HFLX"/>
    <property type="match status" value="1"/>
</dbReference>
<evidence type="ECO:0000256" key="6">
    <source>
        <dbReference type="SAM" id="Coils"/>
    </source>
</evidence>
<dbReference type="CDD" id="cd01878">
    <property type="entry name" value="HflX"/>
    <property type="match status" value="1"/>
</dbReference>
<dbReference type="PIRSF" id="PIRSF006809">
    <property type="entry name" value="GTP-binding_hflX_prd"/>
    <property type="match status" value="1"/>
</dbReference>
<gene>
    <name evidence="5 8" type="primary">hflX</name>
    <name evidence="8" type="ORF">KQI42_09375</name>
</gene>
<evidence type="ECO:0000256" key="1">
    <source>
        <dbReference type="ARBA" id="ARBA00022723"/>
    </source>
</evidence>
<comment type="subcellular location">
    <subcellularLocation>
        <location evidence="5">Cytoplasm</location>
    </subcellularLocation>
    <text evidence="5">May associate with membranes.</text>
</comment>
<evidence type="ECO:0000256" key="5">
    <source>
        <dbReference type="HAMAP-Rule" id="MF_00900"/>
    </source>
</evidence>
<keyword evidence="6" id="KW-0175">Coiled coil</keyword>
<dbReference type="Pfam" id="PF01926">
    <property type="entry name" value="MMR_HSR1"/>
    <property type="match status" value="1"/>
</dbReference>
<dbReference type="InterPro" id="IPR030394">
    <property type="entry name" value="G_HFLX_dom"/>
</dbReference>
<dbReference type="InterPro" id="IPR025121">
    <property type="entry name" value="GTPase_HflX_N"/>
</dbReference>
<dbReference type="PROSITE" id="PS51705">
    <property type="entry name" value="G_HFLX"/>
    <property type="match status" value="1"/>
</dbReference>
<dbReference type="InterPro" id="IPR016496">
    <property type="entry name" value="GTPase_HflX"/>
</dbReference>
<evidence type="ECO:0000256" key="4">
    <source>
        <dbReference type="ARBA" id="ARBA00023134"/>
    </source>
</evidence>
<evidence type="ECO:0000313" key="8">
    <source>
        <dbReference type="EMBL" id="MBU5438219.1"/>
    </source>
</evidence>